<name>A0A0L0VT08_9BASI</name>
<dbReference type="EMBL" id="AJIL01000024">
    <property type="protein sequence ID" value="KNF02342.1"/>
    <property type="molecule type" value="Genomic_DNA"/>
</dbReference>
<organism evidence="1 2">
    <name type="scientific">Puccinia striiformis f. sp. tritici PST-78</name>
    <dbReference type="NCBI Taxonomy" id="1165861"/>
    <lineage>
        <taxon>Eukaryota</taxon>
        <taxon>Fungi</taxon>
        <taxon>Dikarya</taxon>
        <taxon>Basidiomycota</taxon>
        <taxon>Pucciniomycotina</taxon>
        <taxon>Pucciniomycetes</taxon>
        <taxon>Pucciniales</taxon>
        <taxon>Pucciniaceae</taxon>
        <taxon>Puccinia</taxon>
    </lineage>
</organism>
<reference evidence="2" key="1">
    <citation type="submission" date="2014-03" db="EMBL/GenBank/DDBJ databases">
        <title>The Genome Sequence of Puccinia striiformis f. sp. tritici PST-78.</title>
        <authorList>
            <consortium name="The Broad Institute Genome Sequencing Platform"/>
            <person name="Cuomo C."/>
            <person name="Hulbert S."/>
            <person name="Chen X."/>
            <person name="Walker B."/>
            <person name="Young S.K."/>
            <person name="Zeng Q."/>
            <person name="Gargeya S."/>
            <person name="Fitzgerald M."/>
            <person name="Haas B."/>
            <person name="Abouelleil A."/>
            <person name="Alvarado L."/>
            <person name="Arachchi H.M."/>
            <person name="Berlin A.M."/>
            <person name="Chapman S.B."/>
            <person name="Goldberg J."/>
            <person name="Griggs A."/>
            <person name="Gujja S."/>
            <person name="Hansen M."/>
            <person name="Howarth C."/>
            <person name="Imamovic A."/>
            <person name="Larimer J."/>
            <person name="McCowan C."/>
            <person name="Montmayeur A."/>
            <person name="Murphy C."/>
            <person name="Neiman D."/>
            <person name="Pearson M."/>
            <person name="Priest M."/>
            <person name="Roberts A."/>
            <person name="Saif S."/>
            <person name="Shea T."/>
            <person name="Sisk P."/>
            <person name="Sykes S."/>
            <person name="Wortman J."/>
            <person name="Nusbaum C."/>
            <person name="Birren B."/>
        </authorList>
    </citation>
    <scope>NUCLEOTIDE SEQUENCE [LARGE SCALE GENOMIC DNA]</scope>
    <source>
        <strain evidence="2">race PST-78</strain>
    </source>
</reference>
<dbReference type="Proteomes" id="UP000054564">
    <property type="component" value="Unassembled WGS sequence"/>
</dbReference>
<accession>A0A0L0VT08</accession>
<keyword evidence="2" id="KW-1185">Reference proteome</keyword>
<comment type="caution">
    <text evidence="1">The sequence shown here is derived from an EMBL/GenBank/DDBJ whole genome shotgun (WGS) entry which is preliminary data.</text>
</comment>
<evidence type="ECO:0000313" key="2">
    <source>
        <dbReference type="Proteomes" id="UP000054564"/>
    </source>
</evidence>
<proteinExistence type="predicted"/>
<sequence>MALGLGQNWKQVWMVAHMGRCDPASIGKMIGMCGRDGNHGLAILFMEKTRGGGKNHVHQFVCGMPQTDLDQMDALGITHLCLQVAFSLDNIVGYIPLWDDDPFYIKEVQREKSAGMPSCRCSNCAPEAAETLM</sequence>
<gene>
    <name evidence="1" type="ORF">PSTG_04546</name>
</gene>
<protein>
    <submittedName>
        <fullName evidence="1">Uncharacterized protein</fullName>
    </submittedName>
</protein>
<evidence type="ECO:0000313" key="1">
    <source>
        <dbReference type="EMBL" id="KNF02342.1"/>
    </source>
</evidence>
<dbReference type="AlphaFoldDB" id="A0A0L0VT08"/>